<reference evidence="2" key="1">
    <citation type="submission" date="2018-11" db="EMBL/GenBank/DDBJ databases">
        <authorList>
            <consortium name="Pathogen Informatics"/>
        </authorList>
    </citation>
    <scope>NUCLEOTIDE SEQUENCE</scope>
</reference>
<protein>
    <submittedName>
        <fullName evidence="2">Uncharacterized protein</fullName>
    </submittedName>
</protein>
<feature type="region of interest" description="Disordered" evidence="1">
    <location>
        <begin position="111"/>
        <end position="145"/>
    </location>
</feature>
<dbReference type="Proteomes" id="UP000784294">
    <property type="component" value="Unassembled WGS sequence"/>
</dbReference>
<organism evidence="2 3">
    <name type="scientific">Protopolystoma xenopodis</name>
    <dbReference type="NCBI Taxonomy" id="117903"/>
    <lineage>
        <taxon>Eukaryota</taxon>
        <taxon>Metazoa</taxon>
        <taxon>Spiralia</taxon>
        <taxon>Lophotrochozoa</taxon>
        <taxon>Platyhelminthes</taxon>
        <taxon>Monogenea</taxon>
        <taxon>Polyopisthocotylea</taxon>
        <taxon>Polystomatidea</taxon>
        <taxon>Polystomatidae</taxon>
        <taxon>Protopolystoma</taxon>
    </lineage>
</organism>
<dbReference type="EMBL" id="CAAALY010065913">
    <property type="protein sequence ID" value="VEL24109.1"/>
    <property type="molecule type" value="Genomic_DNA"/>
</dbReference>
<gene>
    <name evidence="2" type="ORF">PXEA_LOCUS17549</name>
</gene>
<feature type="region of interest" description="Disordered" evidence="1">
    <location>
        <begin position="1"/>
        <end position="20"/>
    </location>
</feature>
<accession>A0A448WZK2</accession>
<evidence type="ECO:0000313" key="3">
    <source>
        <dbReference type="Proteomes" id="UP000784294"/>
    </source>
</evidence>
<dbReference type="AlphaFoldDB" id="A0A448WZK2"/>
<proteinExistence type="predicted"/>
<sequence length="182" mass="20298">MVRDTATLTSPQHAGPEAPAVHQSLVIPRILGSTAAATIAPSIQEELYPWPTSQYSCKYSSSVHKRETPKRTVSARTGYARPDLSGELPDDHVEPAVVPFARWQADSVESSDESMNHVTSKPPKWYQQCGGLSPTTRDQEQEEQLIASSNERREAYCKLLQHHLFPQLLRLYQVSSIFPPTS</sequence>
<feature type="compositionally biased region" description="Polar residues" evidence="1">
    <location>
        <begin position="1"/>
        <end position="12"/>
    </location>
</feature>
<keyword evidence="3" id="KW-1185">Reference proteome</keyword>
<comment type="caution">
    <text evidence="2">The sequence shown here is derived from an EMBL/GenBank/DDBJ whole genome shotgun (WGS) entry which is preliminary data.</text>
</comment>
<name>A0A448WZK2_9PLAT</name>
<evidence type="ECO:0000313" key="2">
    <source>
        <dbReference type="EMBL" id="VEL24109.1"/>
    </source>
</evidence>
<evidence type="ECO:0000256" key="1">
    <source>
        <dbReference type="SAM" id="MobiDB-lite"/>
    </source>
</evidence>